<dbReference type="AlphaFoldDB" id="A0A1H0RBU9"/>
<evidence type="ECO:0000256" key="3">
    <source>
        <dbReference type="ARBA" id="ARBA00023274"/>
    </source>
</evidence>
<dbReference type="NCBIfam" id="TIGR03953">
    <property type="entry name" value="rplD_bact"/>
    <property type="match status" value="1"/>
</dbReference>
<dbReference type="EMBL" id="FNJI01000014">
    <property type="protein sequence ID" value="SDP26516.1"/>
    <property type="molecule type" value="Genomic_DNA"/>
</dbReference>
<evidence type="ECO:0000313" key="7">
    <source>
        <dbReference type="EMBL" id="SDP26516.1"/>
    </source>
</evidence>
<proteinExistence type="inferred from homology"/>
<comment type="similarity">
    <text evidence="1 5">Belongs to the universal ribosomal protein uL4 family.</text>
</comment>
<dbReference type="GO" id="GO:0003735">
    <property type="term" value="F:structural constituent of ribosome"/>
    <property type="evidence" value="ECO:0007669"/>
    <property type="project" value="InterPro"/>
</dbReference>
<comment type="function">
    <text evidence="5">Forms part of the polypeptide exit tunnel.</text>
</comment>
<evidence type="ECO:0000256" key="6">
    <source>
        <dbReference type="SAM" id="MobiDB-lite"/>
    </source>
</evidence>
<keyword evidence="2 5" id="KW-0689">Ribosomal protein</keyword>
<keyword evidence="5" id="KW-0699">rRNA-binding</keyword>
<evidence type="ECO:0000256" key="2">
    <source>
        <dbReference type="ARBA" id="ARBA00022980"/>
    </source>
</evidence>
<comment type="subunit">
    <text evidence="5">Part of the 50S ribosomal subunit.</text>
</comment>
<organism evidence="7 8">
    <name type="scientific">Desulforhopalus singaporensis</name>
    <dbReference type="NCBI Taxonomy" id="91360"/>
    <lineage>
        <taxon>Bacteria</taxon>
        <taxon>Pseudomonadati</taxon>
        <taxon>Thermodesulfobacteriota</taxon>
        <taxon>Desulfobulbia</taxon>
        <taxon>Desulfobulbales</taxon>
        <taxon>Desulfocapsaceae</taxon>
        <taxon>Desulforhopalus</taxon>
    </lineage>
</organism>
<dbReference type="HAMAP" id="MF_01328_B">
    <property type="entry name" value="Ribosomal_uL4_B"/>
    <property type="match status" value="1"/>
</dbReference>
<dbReference type="GO" id="GO:0006412">
    <property type="term" value="P:translation"/>
    <property type="evidence" value="ECO:0007669"/>
    <property type="project" value="UniProtKB-UniRule"/>
</dbReference>
<dbReference type="OrthoDB" id="9803201at2"/>
<dbReference type="GO" id="GO:1990904">
    <property type="term" value="C:ribonucleoprotein complex"/>
    <property type="evidence" value="ECO:0007669"/>
    <property type="project" value="UniProtKB-KW"/>
</dbReference>
<name>A0A1H0RBU9_9BACT</name>
<dbReference type="SUPFAM" id="SSF52166">
    <property type="entry name" value="Ribosomal protein L4"/>
    <property type="match status" value="1"/>
</dbReference>
<dbReference type="GO" id="GO:0019843">
    <property type="term" value="F:rRNA binding"/>
    <property type="evidence" value="ECO:0007669"/>
    <property type="project" value="UniProtKB-UniRule"/>
</dbReference>
<evidence type="ECO:0000313" key="8">
    <source>
        <dbReference type="Proteomes" id="UP000199073"/>
    </source>
</evidence>
<dbReference type="InterPro" id="IPR013005">
    <property type="entry name" value="Ribosomal_uL4-like"/>
</dbReference>
<dbReference type="InterPro" id="IPR002136">
    <property type="entry name" value="Ribosomal_uL4"/>
</dbReference>
<protein>
    <recommendedName>
        <fullName evidence="4 5">Large ribosomal subunit protein uL4</fullName>
    </recommendedName>
</protein>
<dbReference type="InterPro" id="IPR023574">
    <property type="entry name" value="Ribosomal_uL4_dom_sf"/>
</dbReference>
<dbReference type="Pfam" id="PF00573">
    <property type="entry name" value="Ribosomal_L4"/>
    <property type="match status" value="1"/>
</dbReference>
<reference evidence="7 8" key="1">
    <citation type="submission" date="2016-10" db="EMBL/GenBank/DDBJ databases">
        <authorList>
            <person name="de Groot N.N."/>
        </authorList>
    </citation>
    <scope>NUCLEOTIDE SEQUENCE [LARGE SCALE GENOMIC DNA]</scope>
    <source>
        <strain evidence="7 8">DSM 12130</strain>
    </source>
</reference>
<comment type="function">
    <text evidence="5">One of the primary rRNA binding proteins, this protein initially binds near the 5'-end of the 23S rRNA. It is important during the early stages of 50S assembly. It makes multiple contacts with different domains of the 23S rRNA in the assembled 50S subunit and ribosome.</text>
</comment>
<keyword evidence="8" id="KW-1185">Reference proteome</keyword>
<dbReference type="RefSeq" id="WP_092222817.1">
    <property type="nucleotide sequence ID" value="NZ_FNJI01000014.1"/>
</dbReference>
<dbReference type="PANTHER" id="PTHR10746">
    <property type="entry name" value="50S RIBOSOMAL PROTEIN L4"/>
    <property type="match status" value="1"/>
</dbReference>
<dbReference type="Proteomes" id="UP000199073">
    <property type="component" value="Unassembled WGS sequence"/>
</dbReference>
<evidence type="ECO:0000256" key="1">
    <source>
        <dbReference type="ARBA" id="ARBA00010528"/>
    </source>
</evidence>
<dbReference type="STRING" id="91360.SAMN05660330_02249"/>
<accession>A0A1H0RBU9</accession>
<dbReference type="GO" id="GO:0005840">
    <property type="term" value="C:ribosome"/>
    <property type="evidence" value="ECO:0007669"/>
    <property type="project" value="UniProtKB-KW"/>
</dbReference>
<dbReference type="PANTHER" id="PTHR10746:SF6">
    <property type="entry name" value="LARGE RIBOSOMAL SUBUNIT PROTEIN UL4M"/>
    <property type="match status" value="1"/>
</dbReference>
<evidence type="ECO:0000256" key="5">
    <source>
        <dbReference type="HAMAP-Rule" id="MF_01328"/>
    </source>
</evidence>
<gene>
    <name evidence="5" type="primary">rplD</name>
    <name evidence="7" type="ORF">SAMN05660330_02249</name>
</gene>
<sequence>MSTVNIVNTKNESVGEIELNDAVFNREVKPYILHEVVRMQRAAKRAGNACTKTRVEVSGGGKKPWRQKGTGRARSGTRTSPLWRGGGVTFGPKPRDYAFKVNKKVRKQAVSMALSARFQEGNLVVVDDFNMDEIKTKDFVSIMNLLEIDNGLIVTDDASENLAKSSRNVNGYKILSSEGLNVYDILLHKKIILVQPVIGSLEKRLMA</sequence>
<feature type="region of interest" description="Disordered" evidence="6">
    <location>
        <begin position="50"/>
        <end position="80"/>
    </location>
</feature>
<keyword evidence="3 5" id="KW-0687">Ribonucleoprotein</keyword>
<keyword evidence="5" id="KW-0694">RNA-binding</keyword>
<evidence type="ECO:0000256" key="4">
    <source>
        <dbReference type="ARBA" id="ARBA00035244"/>
    </source>
</evidence>
<dbReference type="Gene3D" id="3.40.1370.10">
    <property type="match status" value="1"/>
</dbReference>